<dbReference type="Proteomes" id="UP001165122">
    <property type="component" value="Unassembled WGS sequence"/>
</dbReference>
<organism evidence="1 2">
    <name type="scientific">Triparma laevis f. longispina</name>
    <dbReference type="NCBI Taxonomy" id="1714387"/>
    <lineage>
        <taxon>Eukaryota</taxon>
        <taxon>Sar</taxon>
        <taxon>Stramenopiles</taxon>
        <taxon>Ochrophyta</taxon>
        <taxon>Bolidophyceae</taxon>
        <taxon>Parmales</taxon>
        <taxon>Triparmaceae</taxon>
        <taxon>Triparma</taxon>
    </lineage>
</organism>
<accession>A0A9W6ZWY2</accession>
<evidence type="ECO:0000313" key="1">
    <source>
        <dbReference type="EMBL" id="GMH58867.1"/>
    </source>
</evidence>
<proteinExistence type="predicted"/>
<dbReference type="AlphaFoldDB" id="A0A9W6ZWY2"/>
<protein>
    <submittedName>
        <fullName evidence="1">Uncharacterized protein</fullName>
    </submittedName>
</protein>
<name>A0A9W6ZWY2_9STRA</name>
<keyword evidence="2" id="KW-1185">Reference proteome</keyword>
<sequence length="104" mass="11463">MRTCKGEGRGYGRTSYNVKGYTTNTSPYRPDRYNPDMVTTPSSPINSPLNSIDVIWFSCNASSCAYKAKFVGELEAHKRNEKLDKCPMLPDSGAKSEGTCGELI</sequence>
<gene>
    <name evidence="1" type="ORF">TrLO_g8003</name>
</gene>
<comment type="caution">
    <text evidence="1">The sequence shown here is derived from an EMBL/GenBank/DDBJ whole genome shotgun (WGS) entry which is preliminary data.</text>
</comment>
<evidence type="ECO:0000313" key="2">
    <source>
        <dbReference type="Proteomes" id="UP001165122"/>
    </source>
</evidence>
<reference evidence="2" key="1">
    <citation type="journal article" date="2023" name="Commun. Biol.">
        <title>Genome analysis of Parmales, the sister group of diatoms, reveals the evolutionary specialization of diatoms from phago-mixotrophs to photoautotrophs.</title>
        <authorList>
            <person name="Ban H."/>
            <person name="Sato S."/>
            <person name="Yoshikawa S."/>
            <person name="Yamada K."/>
            <person name="Nakamura Y."/>
            <person name="Ichinomiya M."/>
            <person name="Sato N."/>
            <person name="Blanc-Mathieu R."/>
            <person name="Endo H."/>
            <person name="Kuwata A."/>
            <person name="Ogata H."/>
        </authorList>
    </citation>
    <scope>NUCLEOTIDE SEQUENCE [LARGE SCALE GENOMIC DNA]</scope>
    <source>
        <strain evidence="2">NIES 3700</strain>
    </source>
</reference>
<dbReference type="EMBL" id="BRXW01000482">
    <property type="protein sequence ID" value="GMH58867.1"/>
    <property type="molecule type" value="Genomic_DNA"/>
</dbReference>